<dbReference type="Pfam" id="PF13193">
    <property type="entry name" value="AMP-binding_C"/>
    <property type="match status" value="1"/>
</dbReference>
<dbReference type="InterPro" id="IPR000873">
    <property type="entry name" value="AMP-dep_synth/lig_dom"/>
</dbReference>
<dbReference type="AlphaFoldDB" id="A0A418Y8H3"/>
<dbReference type="InterPro" id="IPR020845">
    <property type="entry name" value="AMP-binding_CS"/>
</dbReference>
<keyword evidence="4" id="KW-1185">Reference proteome</keyword>
<comment type="caution">
    <text evidence="3">The sequence shown here is derived from an EMBL/GenBank/DDBJ whole genome shotgun (WGS) entry which is preliminary data.</text>
</comment>
<dbReference type="InterPro" id="IPR045851">
    <property type="entry name" value="AMP-bd_C_sf"/>
</dbReference>
<dbReference type="Proteomes" id="UP000284006">
    <property type="component" value="Unassembled WGS sequence"/>
</dbReference>
<dbReference type="GO" id="GO:0016405">
    <property type="term" value="F:CoA-ligase activity"/>
    <property type="evidence" value="ECO:0007669"/>
    <property type="project" value="TreeGrafter"/>
</dbReference>
<name>A0A418Y8H3_9BURK</name>
<dbReference type="Gene3D" id="3.40.50.12780">
    <property type="entry name" value="N-terminal domain of ligase-like"/>
    <property type="match status" value="1"/>
</dbReference>
<dbReference type="InterPro" id="IPR025110">
    <property type="entry name" value="AMP-bd_C"/>
</dbReference>
<reference evidence="3 4" key="1">
    <citation type="submission" date="2018-09" db="EMBL/GenBank/DDBJ databases">
        <authorList>
            <person name="Zhu H."/>
        </authorList>
    </citation>
    <scope>NUCLEOTIDE SEQUENCE [LARGE SCALE GENOMIC DNA]</scope>
    <source>
        <strain evidence="3 4">K1S02-61</strain>
    </source>
</reference>
<evidence type="ECO:0000313" key="4">
    <source>
        <dbReference type="Proteomes" id="UP000284006"/>
    </source>
</evidence>
<dbReference type="SUPFAM" id="SSF56801">
    <property type="entry name" value="Acetyl-CoA synthetase-like"/>
    <property type="match status" value="1"/>
</dbReference>
<accession>A0A418Y8H3</accession>
<dbReference type="InterPro" id="IPR042099">
    <property type="entry name" value="ANL_N_sf"/>
</dbReference>
<dbReference type="OrthoDB" id="9766486at2"/>
<evidence type="ECO:0000313" key="3">
    <source>
        <dbReference type="EMBL" id="RJG27767.1"/>
    </source>
</evidence>
<gene>
    <name evidence="3" type="ORF">D3872_00390</name>
</gene>
<sequence length="519" mass="56010">MHPQIHSKSTPDKAACIIAATGEVLTYRELEEKSNQGAHLFRSLGLKRGDVLAVLLNNEINLFPIAWAAQRAGLYLASISTRFSAGDIGYILADSGARLLIASDDLLDLAAQAAAGTAENVPVYGICAGQRAWVAACAAFPATPIADQAAGADMLYSSGTTGRPKGVKPPLPDERLAVATPLATLGQRLYGMNENTVYLSTSPLYHSAPQRWALTIQRLGGTVVVMDQFDAEQSLRLIERYRVTHGTWVPTHFVRTLKLPEEVRAAFDLSSLQAVIHAAAPCPVPVKREMIAWLGPIVFEYYSGTEMCGMSALSSHEWLAKPGSVGRAVLGVIKIVDDNGDEVPHGTVGNVYFADGPRFVYHNDPEKTQNAYNRHGWATLGDVGHVDADGYLFLSDRKHFMIISGGVNIYPQEIENCLSSHPMIADVAVIGAPDDEMGERVLAVVQLSPEFTASPELAQDLRAYARAALGGVKCPSSFEFRDALPRDPTGKLMKRKLIDEYRAAANAQGTMAAVQRSAQ</sequence>
<feature type="domain" description="AMP-binding enzyme C-terminal" evidence="2">
    <location>
        <begin position="413"/>
        <end position="491"/>
    </location>
</feature>
<feature type="domain" description="AMP-dependent synthetase/ligase" evidence="1">
    <location>
        <begin position="7"/>
        <end position="354"/>
    </location>
</feature>
<dbReference type="EMBL" id="QYUP01000006">
    <property type="protein sequence ID" value="RJG27767.1"/>
    <property type="molecule type" value="Genomic_DNA"/>
</dbReference>
<evidence type="ECO:0000259" key="1">
    <source>
        <dbReference type="Pfam" id="PF00501"/>
    </source>
</evidence>
<proteinExistence type="predicted"/>
<dbReference type="PANTHER" id="PTHR24096">
    <property type="entry name" value="LONG-CHAIN-FATTY-ACID--COA LIGASE"/>
    <property type="match status" value="1"/>
</dbReference>
<dbReference type="Gene3D" id="3.30.300.30">
    <property type="match status" value="1"/>
</dbReference>
<dbReference type="RefSeq" id="WP_119808941.1">
    <property type="nucleotide sequence ID" value="NZ_QYUP01000006.1"/>
</dbReference>
<dbReference type="Pfam" id="PF00501">
    <property type="entry name" value="AMP-binding"/>
    <property type="match status" value="1"/>
</dbReference>
<evidence type="ECO:0000259" key="2">
    <source>
        <dbReference type="Pfam" id="PF13193"/>
    </source>
</evidence>
<dbReference type="PROSITE" id="PS00455">
    <property type="entry name" value="AMP_BINDING"/>
    <property type="match status" value="1"/>
</dbReference>
<dbReference type="PANTHER" id="PTHR24096:SF323">
    <property type="entry name" value="BLR3536 PROTEIN"/>
    <property type="match status" value="1"/>
</dbReference>
<organism evidence="3 4">
    <name type="scientific">Massilia cavernae</name>
    <dbReference type="NCBI Taxonomy" id="2320864"/>
    <lineage>
        <taxon>Bacteria</taxon>
        <taxon>Pseudomonadati</taxon>
        <taxon>Pseudomonadota</taxon>
        <taxon>Betaproteobacteria</taxon>
        <taxon>Burkholderiales</taxon>
        <taxon>Oxalobacteraceae</taxon>
        <taxon>Telluria group</taxon>
        <taxon>Massilia</taxon>
    </lineage>
</organism>
<protein>
    <submittedName>
        <fullName evidence="3">Acyl-CoA synthetase</fullName>
    </submittedName>
</protein>